<dbReference type="EMBL" id="GBXM01051465">
    <property type="protein sequence ID" value="JAH57112.1"/>
    <property type="molecule type" value="Transcribed_RNA"/>
</dbReference>
<accession>A0A0E9TUG2</accession>
<reference evidence="1" key="1">
    <citation type="submission" date="2014-11" db="EMBL/GenBank/DDBJ databases">
        <authorList>
            <person name="Amaro Gonzalez C."/>
        </authorList>
    </citation>
    <scope>NUCLEOTIDE SEQUENCE</scope>
</reference>
<evidence type="ECO:0000313" key="1">
    <source>
        <dbReference type="EMBL" id="JAH57112.1"/>
    </source>
</evidence>
<name>A0A0E9TUG2_ANGAN</name>
<reference evidence="1" key="2">
    <citation type="journal article" date="2015" name="Fish Shellfish Immunol.">
        <title>Early steps in the European eel (Anguilla anguilla)-Vibrio vulnificus interaction in the gills: Role of the RtxA13 toxin.</title>
        <authorList>
            <person name="Callol A."/>
            <person name="Pajuelo D."/>
            <person name="Ebbesson L."/>
            <person name="Teles M."/>
            <person name="MacKenzie S."/>
            <person name="Amaro C."/>
        </authorList>
    </citation>
    <scope>NUCLEOTIDE SEQUENCE</scope>
</reference>
<sequence>MWEQTIQLVRSLS</sequence>
<organism evidence="1">
    <name type="scientific">Anguilla anguilla</name>
    <name type="common">European freshwater eel</name>
    <name type="synonym">Muraena anguilla</name>
    <dbReference type="NCBI Taxonomy" id="7936"/>
    <lineage>
        <taxon>Eukaryota</taxon>
        <taxon>Metazoa</taxon>
        <taxon>Chordata</taxon>
        <taxon>Craniata</taxon>
        <taxon>Vertebrata</taxon>
        <taxon>Euteleostomi</taxon>
        <taxon>Actinopterygii</taxon>
        <taxon>Neopterygii</taxon>
        <taxon>Teleostei</taxon>
        <taxon>Anguilliformes</taxon>
        <taxon>Anguillidae</taxon>
        <taxon>Anguilla</taxon>
    </lineage>
</organism>
<proteinExistence type="predicted"/>
<protein>
    <submittedName>
        <fullName evidence="1">Uncharacterized protein</fullName>
    </submittedName>
</protein>